<dbReference type="EMBL" id="BK016195">
    <property type="protein sequence ID" value="DAG01602.1"/>
    <property type="molecule type" value="Genomic_DNA"/>
</dbReference>
<evidence type="ECO:0000313" key="1">
    <source>
        <dbReference type="EMBL" id="DAG01602.1"/>
    </source>
</evidence>
<organism evidence="1">
    <name type="scientific">Myoviridae sp. ctKkB1</name>
    <dbReference type="NCBI Taxonomy" id="2825081"/>
    <lineage>
        <taxon>Viruses</taxon>
        <taxon>Duplodnaviria</taxon>
        <taxon>Heunggongvirae</taxon>
        <taxon>Uroviricota</taxon>
        <taxon>Caudoviricetes</taxon>
    </lineage>
</organism>
<reference evidence="1" key="1">
    <citation type="journal article" date="2021" name="Proc. Natl. Acad. Sci. U.S.A.">
        <title>A Catalog of Tens of Thousands of Viruses from Human Metagenomes Reveals Hidden Associations with Chronic Diseases.</title>
        <authorList>
            <person name="Tisza M.J."/>
            <person name="Buck C.B."/>
        </authorList>
    </citation>
    <scope>NUCLEOTIDE SEQUENCE</scope>
    <source>
        <strain evidence="1">CtKkB1</strain>
    </source>
</reference>
<proteinExistence type="predicted"/>
<accession>A0A8S5V4B3</accession>
<name>A0A8S5V4B3_9CAUD</name>
<protein>
    <submittedName>
        <fullName evidence="1">Uncharacterized protein</fullName>
    </submittedName>
</protein>
<sequence>MPTLTKWYKSSSRSDREPQEIGYRAGGSLLHYSTIFYNCKKK</sequence>